<dbReference type="PANTHER" id="PTHR24291:SF50">
    <property type="entry name" value="BIFUNCTIONAL ALBAFLAVENONE MONOOXYGENASE_TERPENE SYNTHASE"/>
    <property type="match status" value="1"/>
</dbReference>
<organism evidence="9 10">
    <name type="scientific">Motilibacter deserti</name>
    <dbReference type="NCBI Taxonomy" id="2714956"/>
    <lineage>
        <taxon>Bacteria</taxon>
        <taxon>Bacillati</taxon>
        <taxon>Actinomycetota</taxon>
        <taxon>Actinomycetes</taxon>
        <taxon>Motilibacterales</taxon>
        <taxon>Motilibacteraceae</taxon>
        <taxon>Motilibacter</taxon>
    </lineage>
</organism>
<dbReference type="InterPro" id="IPR036396">
    <property type="entry name" value="Cyt_P450_sf"/>
</dbReference>
<dbReference type="Pfam" id="PF00067">
    <property type="entry name" value="p450"/>
    <property type="match status" value="1"/>
</dbReference>
<dbReference type="InterPro" id="IPR001128">
    <property type="entry name" value="Cyt_P450"/>
</dbReference>
<evidence type="ECO:0000256" key="2">
    <source>
        <dbReference type="ARBA" id="ARBA00022617"/>
    </source>
</evidence>
<evidence type="ECO:0000313" key="9">
    <source>
        <dbReference type="EMBL" id="NHC15796.1"/>
    </source>
</evidence>
<dbReference type="PANTHER" id="PTHR24291">
    <property type="entry name" value="CYTOCHROME P450 FAMILY 4"/>
    <property type="match status" value="1"/>
</dbReference>
<evidence type="ECO:0000313" key="10">
    <source>
        <dbReference type="Proteomes" id="UP000800981"/>
    </source>
</evidence>
<keyword evidence="2 7" id="KW-0349">Heme</keyword>
<evidence type="ECO:0000256" key="1">
    <source>
        <dbReference type="ARBA" id="ARBA00010617"/>
    </source>
</evidence>
<sequence length="495" mass="55043">MTTATPGPEAAVDAPAIPVQSRADRARALLPTSRRASGDGAAARPGRAPGPRGPYEMVRNLRRLQSCAPLLFQDLHRSYGDVVRLPLGPYLTHLNLHPDGVRHVLQDNNRNYVRGKMYERFKIFFGIGLLTTDGEEWRVRRRRVNPLFHQTAIAGMATAMTDATSVVLDRWERSAAERTPVDVVPEMMDLSLGALGHIIFGTDLWPSAPRVAPAMAVSLEAMIFKGTASQMTPDRIPTRYNRTIADARGVIDEAVRAIVAEHRREGRDAPADLVDLLLHAQASEDGDEPLSDDLVHDEMRTIFMAGHETTGTGLAWALHELAWHEEVQERAAAEVAEVLGDRVPTVEDVRKLTYVRMVVDETLRLHPPIWLYPRDAVEDDEIGGYRIPAGTHVFQVPFVTHRHPDLWERPTSFEPDRFAPDATAQRPRFAYFPFGGGQRQCIGNQMALLQTTLTLAMVLQRFRLDPTPGRPPELGTLVSLRPLTGLPLAVSERSP</sequence>
<keyword evidence="6 7" id="KW-0503">Monooxygenase</keyword>
<dbReference type="PROSITE" id="PS00086">
    <property type="entry name" value="CYTOCHROME_P450"/>
    <property type="match status" value="1"/>
</dbReference>
<proteinExistence type="inferred from homology"/>
<feature type="compositionally biased region" description="Low complexity" evidence="8">
    <location>
        <begin position="34"/>
        <end position="54"/>
    </location>
</feature>
<dbReference type="PRINTS" id="PR00463">
    <property type="entry name" value="EP450I"/>
</dbReference>
<dbReference type="InterPro" id="IPR002401">
    <property type="entry name" value="Cyt_P450_E_grp-I"/>
</dbReference>
<keyword evidence="4 7" id="KW-0560">Oxidoreductase</keyword>
<dbReference type="Gene3D" id="1.10.630.10">
    <property type="entry name" value="Cytochrome P450"/>
    <property type="match status" value="1"/>
</dbReference>
<evidence type="ECO:0000256" key="7">
    <source>
        <dbReference type="RuleBase" id="RU000461"/>
    </source>
</evidence>
<comment type="caution">
    <text evidence="9">The sequence shown here is derived from an EMBL/GenBank/DDBJ whole genome shotgun (WGS) entry which is preliminary data.</text>
</comment>
<gene>
    <name evidence="9" type="ORF">G9H71_18605</name>
</gene>
<evidence type="ECO:0000256" key="8">
    <source>
        <dbReference type="SAM" id="MobiDB-lite"/>
    </source>
</evidence>
<dbReference type="SUPFAM" id="SSF48264">
    <property type="entry name" value="Cytochrome P450"/>
    <property type="match status" value="1"/>
</dbReference>
<keyword evidence="10" id="KW-1185">Reference proteome</keyword>
<evidence type="ECO:0000256" key="3">
    <source>
        <dbReference type="ARBA" id="ARBA00022723"/>
    </source>
</evidence>
<evidence type="ECO:0000256" key="6">
    <source>
        <dbReference type="ARBA" id="ARBA00023033"/>
    </source>
</evidence>
<dbReference type="PRINTS" id="PR00385">
    <property type="entry name" value="P450"/>
</dbReference>
<keyword evidence="5 7" id="KW-0408">Iron</keyword>
<comment type="similarity">
    <text evidence="1 7">Belongs to the cytochrome P450 family.</text>
</comment>
<evidence type="ECO:0000256" key="4">
    <source>
        <dbReference type="ARBA" id="ARBA00023002"/>
    </source>
</evidence>
<dbReference type="CDD" id="cd20620">
    <property type="entry name" value="CYP132-like"/>
    <property type="match status" value="1"/>
</dbReference>
<name>A0ABX0H1N7_9ACTN</name>
<dbReference type="EMBL" id="JAANNP010000056">
    <property type="protein sequence ID" value="NHC15796.1"/>
    <property type="molecule type" value="Genomic_DNA"/>
</dbReference>
<dbReference type="RefSeq" id="WP_166284286.1">
    <property type="nucleotide sequence ID" value="NZ_JAANNP010000056.1"/>
</dbReference>
<dbReference type="InterPro" id="IPR017972">
    <property type="entry name" value="Cyt_P450_CS"/>
</dbReference>
<keyword evidence="3 7" id="KW-0479">Metal-binding</keyword>
<evidence type="ECO:0000256" key="5">
    <source>
        <dbReference type="ARBA" id="ARBA00023004"/>
    </source>
</evidence>
<accession>A0ABX0H1N7</accession>
<feature type="region of interest" description="Disordered" evidence="8">
    <location>
        <begin position="1"/>
        <end position="54"/>
    </location>
</feature>
<dbReference type="InterPro" id="IPR050196">
    <property type="entry name" value="Cytochrome_P450_Monoox"/>
</dbReference>
<reference evidence="9 10" key="1">
    <citation type="submission" date="2020-03" db="EMBL/GenBank/DDBJ databases">
        <title>Two novel Motilibacter sp.</title>
        <authorList>
            <person name="Liu S."/>
        </authorList>
    </citation>
    <scope>NUCLEOTIDE SEQUENCE [LARGE SCALE GENOMIC DNA]</scope>
    <source>
        <strain evidence="9 10">E257</strain>
    </source>
</reference>
<dbReference type="Proteomes" id="UP000800981">
    <property type="component" value="Unassembled WGS sequence"/>
</dbReference>
<protein>
    <submittedName>
        <fullName evidence="9">Cytochrome P450</fullName>
    </submittedName>
</protein>